<sequence length="521" mass="57326">MTKSKCWLLFKTQMKNEFGRSLKSKGRKITFFAVGLVVLMIAFYAYMLAYGLGSMGMEEVIPSYGVAITGLITLFFTALKTNGVLFAYKEYDMMMSFPVKTSTVIASRFLTMYVLNLLLTAVVLIPMGVGYALYAVPGVGFYPEWILGILAAPLIPTTLAALLGTLIILFSSRFKYANAVVTVISIAATLAVLVLSMGMGQFAEDLDMSQIHSIIEMILEQVHRLYPPAALFFHGIVRGDIVDMAGFLLGSLLWFYLFVKLISPVYKRLNTSLVTYHSRSDYKLTELKASSQINALYRKELKRFFSSTIYCLNMGMGCLMTLVLTVAMTFISSEQLDAMTGIPNMTEMVSRVLPFAVSALLSMSCTTCISLSLEGKNLWILKSMPIDDMTICKSKILMNLTLQIPAALLAALVINIRFPLTLSMRILMFATPVVCALFNTLWGMFINLKMPDYNWTSETVLVKQSLPAMAGMLGGLVGGIIPVLAVLVLQKIDAGLLTAAITAVVLLGAWGLWGQIKKSKI</sequence>
<keyword evidence="1" id="KW-0812">Transmembrane</keyword>
<feature type="transmembrane region" description="Helical" evidence="1">
    <location>
        <begin position="145"/>
        <end position="169"/>
    </location>
</feature>
<gene>
    <name evidence="2" type="ORF">A4V09_01210</name>
</gene>
<dbReference type="RefSeq" id="WP_065540732.1">
    <property type="nucleotide sequence ID" value="NZ_CP015405.2"/>
</dbReference>
<feature type="transmembrane region" description="Helical" evidence="1">
    <location>
        <begin position="352"/>
        <end position="375"/>
    </location>
</feature>
<dbReference type="OrthoDB" id="138672at2"/>
<feature type="transmembrane region" description="Helical" evidence="1">
    <location>
        <begin position="466"/>
        <end position="488"/>
    </location>
</feature>
<dbReference type="KEGG" id="byl:A4V09_01210"/>
<reference evidence="2" key="1">
    <citation type="submission" date="2017-04" db="EMBL/GenBank/DDBJ databases">
        <title>Complete Genome Sequences of Twelve Strains of a Stable Defined Moderately Diverse Mouse Microbiota 2 (sDMDMm2).</title>
        <authorList>
            <person name="Uchimura Y."/>
            <person name="Wyss M."/>
            <person name="Brugiroux S."/>
            <person name="Limenitakis J.P."/>
            <person name="Stecher B."/>
            <person name="McCoy K.D."/>
            <person name="Macpherson A.J."/>
        </authorList>
    </citation>
    <scope>NUCLEOTIDE SEQUENCE</scope>
    <source>
        <strain evidence="2">YL58</strain>
    </source>
</reference>
<dbReference type="AlphaFoldDB" id="A0A1C7I4G8"/>
<dbReference type="STRING" id="1796616.A4V09_01210"/>
<feature type="transmembrane region" description="Helical" evidence="1">
    <location>
        <begin position="422"/>
        <end position="445"/>
    </location>
</feature>
<feature type="transmembrane region" description="Helical" evidence="1">
    <location>
        <begin position="308"/>
        <end position="332"/>
    </location>
</feature>
<dbReference type="Proteomes" id="UP000092574">
    <property type="component" value="Chromosome"/>
</dbReference>
<evidence type="ECO:0000313" key="3">
    <source>
        <dbReference type="Proteomes" id="UP000092574"/>
    </source>
</evidence>
<feature type="transmembrane region" description="Helical" evidence="1">
    <location>
        <begin position="241"/>
        <end position="259"/>
    </location>
</feature>
<evidence type="ECO:0008006" key="4">
    <source>
        <dbReference type="Google" id="ProtNLM"/>
    </source>
</evidence>
<feature type="transmembrane region" description="Helical" evidence="1">
    <location>
        <begin position="396"/>
        <end position="416"/>
    </location>
</feature>
<accession>A0A1C7I4G8</accession>
<keyword evidence="1" id="KW-0472">Membrane</keyword>
<feature type="transmembrane region" description="Helical" evidence="1">
    <location>
        <begin position="109"/>
        <end position="133"/>
    </location>
</feature>
<feature type="transmembrane region" description="Helical" evidence="1">
    <location>
        <begin position="494"/>
        <end position="513"/>
    </location>
</feature>
<proteinExistence type="predicted"/>
<evidence type="ECO:0000256" key="1">
    <source>
        <dbReference type="SAM" id="Phobius"/>
    </source>
</evidence>
<feature type="transmembrane region" description="Helical" evidence="1">
    <location>
        <begin position="64"/>
        <end position="88"/>
    </location>
</feature>
<keyword evidence="3" id="KW-1185">Reference proteome</keyword>
<organism evidence="2 3">
    <name type="scientific">Blautia pseudococcoides</name>
    <dbReference type="NCBI Taxonomy" id="1796616"/>
    <lineage>
        <taxon>Bacteria</taxon>
        <taxon>Bacillati</taxon>
        <taxon>Bacillota</taxon>
        <taxon>Clostridia</taxon>
        <taxon>Lachnospirales</taxon>
        <taxon>Lachnospiraceae</taxon>
        <taxon>Blautia</taxon>
    </lineage>
</organism>
<protein>
    <recommendedName>
        <fullName evidence="4">ABC-2 type transport system permease protein</fullName>
    </recommendedName>
</protein>
<dbReference type="EMBL" id="CP015405">
    <property type="protein sequence ID" value="ANU74501.1"/>
    <property type="molecule type" value="Genomic_DNA"/>
</dbReference>
<keyword evidence="1" id="KW-1133">Transmembrane helix</keyword>
<name>A0A1C7I4G8_9FIRM</name>
<feature type="transmembrane region" description="Helical" evidence="1">
    <location>
        <begin position="176"/>
        <end position="199"/>
    </location>
</feature>
<evidence type="ECO:0000313" key="2">
    <source>
        <dbReference type="EMBL" id="ANU74501.1"/>
    </source>
</evidence>
<feature type="transmembrane region" description="Helical" evidence="1">
    <location>
        <begin position="29"/>
        <end position="52"/>
    </location>
</feature>